<feature type="compositionally biased region" description="Polar residues" evidence="4">
    <location>
        <begin position="2033"/>
        <end position="2048"/>
    </location>
</feature>
<keyword evidence="3" id="KW-0677">Repeat</keyword>
<dbReference type="GO" id="GO:0006913">
    <property type="term" value="P:nucleocytoplasmic transport"/>
    <property type="evidence" value="ECO:0007669"/>
    <property type="project" value="TreeGrafter"/>
</dbReference>
<evidence type="ECO:0000313" key="6">
    <source>
        <dbReference type="Proteomes" id="UP000419144"/>
    </source>
</evidence>
<dbReference type="SUPFAM" id="SSF52047">
    <property type="entry name" value="RNI-like"/>
    <property type="match status" value="1"/>
</dbReference>
<feature type="compositionally biased region" description="Polar residues" evidence="4">
    <location>
        <begin position="413"/>
        <end position="422"/>
    </location>
</feature>
<dbReference type="GO" id="GO:0005634">
    <property type="term" value="C:nucleus"/>
    <property type="evidence" value="ECO:0007669"/>
    <property type="project" value="TreeGrafter"/>
</dbReference>
<reference evidence="5" key="1">
    <citation type="submission" date="2019-11" db="EMBL/GenBank/DDBJ databases">
        <title>Leishmania tarentolae CDS.</title>
        <authorList>
            <person name="Goto Y."/>
            <person name="Yamagishi J."/>
        </authorList>
    </citation>
    <scope>NUCLEOTIDE SEQUENCE [LARGE SCALE GENOMIC DNA]</scope>
    <source>
        <strain evidence="5">Parrot Tar II</strain>
    </source>
</reference>
<feature type="region of interest" description="Disordered" evidence="4">
    <location>
        <begin position="2589"/>
        <end position="2681"/>
    </location>
</feature>
<keyword evidence="2" id="KW-0433">Leucine-rich repeat</keyword>
<evidence type="ECO:0000256" key="2">
    <source>
        <dbReference type="ARBA" id="ARBA00022614"/>
    </source>
</evidence>
<gene>
    <name evidence="5" type="ORF">LtaPh_2619700</name>
</gene>
<dbReference type="OrthoDB" id="273687at2759"/>
<dbReference type="GO" id="GO:0005096">
    <property type="term" value="F:GTPase activator activity"/>
    <property type="evidence" value="ECO:0007669"/>
    <property type="project" value="UniProtKB-KW"/>
</dbReference>
<feature type="compositionally biased region" description="Basic and acidic residues" evidence="4">
    <location>
        <begin position="554"/>
        <end position="566"/>
    </location>
</feature>
<feature type="compositionally biased region" description="Pro residues" evidence="4">
    <location>
        <begin position="2417"/>
        <end position="2427"/>
    </location>
</feature>
<comment type="caution">
    <text evidence="5">The sequence shown here is derived from an EMBL/GenBank/DDBJ whole genome shotgun (WGS) entry which is preliminary data.</text>
</comment>
<dbReference type="EMBL" id="BLBS01000035">
    <property type="protein sequence ID" value="GET89551.1"/>
    <property type="molecule type" value="Genomic_DNA"/>
</dbReference>
<keyword evidence="6" id="KW-1185">Reference proteome</keyword>
<keyword evidence="1" id="KW-0343">GTPase activation</keyword>
<feature type="region of interest" description="Disordered" evidence="4">
    <location>
        <begin position="2007"/>
        <end position="2054"/>
    </location>
</feature>
<name>A0A640KJY5_LEITA</name>
<dbReference type="InterPro" id="IPR032675">
    <property type="entry name" value="LRR_dom_sf"/>
</dbReference>
<dbReference type="InterPro" id="IPR027038">
    <property type="entry name" value="RanGap"/>
</dbReference>
<feature type="region of interest" description="Disordered" evidence="4">
    <location>
        <begin position="166"/>
        <end position="212"/>
    </location>
</feature>
<evidence type="ECO:0000256" key="3">
    <source>
        <dbReference type="ARBA" id="ARBA00022737"/>
    </source>
</evidence>
<dbReference type="PANTHER" id="PTHR24113">
    <property type="entry name" value="RAN GTPASE-ACTIVATING PROTEIN 1"/>
    <property type="match status" value="1"/>
</dbReference>
<dbReference type="VEuPathDB" id="TriTrypDB:LtaPh_2619700"/>
<feature type="region of interest" description="Disordered" evidence="4">
    <location>
        <begin position="2946"/>
        <end position="2967"/>
    </location>
</feature>
<feature type="compositionally biased region" description="Low complexity" evidence="4">
    <location>
        <begin position="2667"/>
        <end position="2680"/>
    </location>
</feature>
<feature type="region of interest" description="Disordered" evidence="4">
    <location>
        <begin position="1751"/>
        <end position="1774"/>
    </location>
</feature>
<feature type="compositionally biased region" description="Polar residues" evidence="4">
    <location>
        <begin position="186"/>
        <end position="205"/>
    </location>
</feature>
<feature type="compositionally biased region" description="Basic and acidic residues" evidence="4">
    <location>
        <begin position="1752"/>
        <end position="1763"/>
    </location>
</feature>
<dbReference type="PANTHER" id="PTHR24113:SF12">
    <property type="entry name" value="RAN GTPASE-ACTIVATING PROTEIN 1"/>
    <property type="match status" value="1"/>
</dbReference>
<organism evidence="5 6">
    <name type="scientific">Leishmania tarentolae</name>
    <name type="common">Sauroleishmania tarentolae</name>
    <dbReference type="NCBI Taxonomy" id="5689"/>
    <lineage>
        <taxon>Eukaryota</taxon>
        <taxon>Discoba</taxon>
        <taxon>Euglenozoa</taxon>
        <taxon>Kinetoplastea</taxon>
        <taxon>Metakinetoplastina</taxon>
        <taxon>Trypanosomatida</taxon>
        <taxon>Trypanosomatidae</taxon>
        <taxon>Leishmaniinae</taxon>
        <taxon>Leishmania</taxon>
        <taxon>lizard Leishmania</taxon>
    </lineage>
</organism>
<dbReference type="Proteomes" id="UP000419144">
    <property type="component" value="Unassembled WGS sequence"/>
</dbReference>
<dbReference type="Gene3D" id="3.80.10.10">
    <property type="entry name" value="Ribonuclease Inhibitor"/>
    <property type="match status" value="1"/>
</dbReference>
<feature type="region of interest" description="Disordered" evidence="4">
    <location>
        <begin position="27"/>
        <end position="92"/>
    </location>
</feature>
<sequence length="2967" mass="313836">MSSSSAGPARFLLNSFTVAATPQTLSVSNVEDEDRSDDTTLADGQDADAQVHGTKITPAFAGGTGTLGESEEEAHPSGVAPQPASASPLLSQPASSTRAAVWESVASSIANTNSHPRRCSLSSLYSRQPMRRTPMGSGTDNARPTGYDISGIPATRFRWCSSLSQTEGAGVRTPVSRDERHVAAAPSSQHPAKNSCHASDQSRPSPTGAFTPHIRYRTLPGTSPGARVPFGVSSTSDAIASANRDSESRHCHVSSVRHAPAGWVPHASIPSHAAAPLLRSSAPAWSSFLHPHDSAQGTSFFLPPSPLTATAHQYGTAVSTMSSGGGTATCSARTVALCAPAETAAHEDGSAARRKRRCVSVSVSSAPSAAAAATSAVTDVWMQQERWNQALRRGHGGVTEATEVVHDVRRSNSHAPVSNSGARENDEAHSITESFIIGHLTMRSLTEEYSRFSTEATVGWIGLQVHLRRHTQSSQIFTLDLTCCHMRRGQWTWFIEDILPQLRVLEVLRLVQMHLEDDEVAELVRSSCGLSAAADGHRSACRGWQKTSLSASRQRGDESGADRDNGDSALQSAPLAHLRVLDLSGNAFTQRSCTHLGKMMLWMAGTLEEVRLLGNPLKDYGMQTLSVYVAKLNLATLEQDPSLFPESLRNRCAQVSQRCEHGHAKQRPMVSTASSSLQPAAAAGVAHAGCREYESRGYAQNLIAELPLGPVLLDLRDCRASARGLSDILAAASRAHRLRTLVLSHNVAGVTSLLPLPASVYHEAVDLVNEETMDPEEKEAYARSGDTCGPLPRFQPLPHRLRLAKTPLVSSGALMRRQHTAFSDVAQFATSCALSTLIFYGVPLSQTCSPLGCRELLLNIFFSCPLLDLVDFSDTFEWSLVPPEAQKALLAEVNGRDAVEQRLRSLEAQRGLYMHHEDHGEVEFRLDSSTVSDQTRLGDIFGELMAHVALNAVVRRRLAPAAFLHIRELHLSNSGLTDAGARGLCVSVRRGRTQTGMLASLVVLNLSDNLLTVRGCIRVISTFLLDGDAKSDIDTTRSRPLSPATTSTAGGPAVIAHLTALALQRNFGFQSTRGDATVGGIQDVNTDGAEHLRQLCTAAETAVLRRAALRSTACSNQVHRCNGSAAANIDTVTKEEPVPSLTVHFSAPPPVEAMPSTISSSAGGQRRPLVSLSSVANADVFYAGCDGQGDVYCTCPYSHLYVSKPVLTQTVTGEDTKAEGPPYSAQQHPYSSTDVSCALASTVTTRGGRTTSMLGVSERFRGDCGALGADDALTVGDRQQPPAQGGPQRNLLVALDAPRDAVTAAAAAAAAAAAGAGGETPNGLANSTPLHHVWSFTNDMEAAAAVSAASDSASIFAPPRLSDSRCVWAAAQRTSGAADAGVGPHFVPPRQQQQTALPSRREGGLSAPSGSSSGALFMSKADEFVPLVLGAPAGAALDDAAAVAPVVADVRDTLASATASSRRLGSQRGRRRRTRTFVLSYDHPPGHVLCRALGVLLRPAPDPLGEGARAALGEDLLAALRRTLTTSTTRSNSEQGGDDDGDTGKAASGTTVVEAIHYLLPGPPSATVADGDDPSQQRADAHWMRFEVTTNERKGDMAQLLQEVLNVPLSVQRVVFDRLLHFLSQHVQCSEEPHHEPTTEDLWDPVHAIEQAARSSTAVRARLEIAYGGVAASAVHASHQYHSAADATLSLRNDAGGGAAVATADALAGADDTDGIVRLDHLYSALWRELGLPVGDTERDALPHASASACIKEGEAETSAGKDHPHHLPSRGSDGDYLYNSVTLHDVDSYRSSKAAAAFSPQPPAATHQPRTDVVNIYDEVGGESNKIQQQGLPASPQHVQRVGALPTAAATADATGSDEGGAKWRTGGCEGVEREEGDEGTSVESTSVTTPEKQLHYNHYIEPGSAAAALSPSPLTLANSNAEALQQDSPSVEVVLADKLMRPSLPAKTCDEAGVAVAPPLAQQQQGFCSPLVAEKEEEKAQQHVDEVITEREALRAVTSRLLTDKLGDEEQNYSGGRAGSPPMRDGILPSQPHQEPSEGWQQTQIKTAHADAMRAHAEEAQDEEDIAIVSPIRVQRRLSQLIGRVKTFTLSYTHQEGTAVCRAWRLLHTATHVCRSGSADSNNGSSKAPADAVVPIAPSSSSSLTALAKEAQRCLCDDFLAFLQPPDEDTLHAVLSVSLHCDSGVATGMLQVQVQTNERRAVLADRLQHSNHGVRRDVGRGSRSGLVPLSVQEVDRFYFPRLTRLLFQYKTVADMAAQVQAFLQPREAMQARLLQNHGSIEALVHYYHGSQAALEHELGISSWQVLMDPAPPSIARAEQPIKDVTPPAVTVDLMRRRERAAAESNQGGGAPRENSLANGVGDLGKNSPGTSSPQGAHVTPSSPPQPTTAGARQASLPTSADGSHTGAINLQGRPPTHPPCPPTPPHAITHTSSISFDEVTEESTSDAGPVVVLRGTAQTSTPCASSSPQPLNPQYFPAMYRQAVPTALPSRNVVENIPARSALNEAGVQPDGGTYTGLVSPLTAVSSTAGSPTSKHLGLSLEQPAAIGTAATPENSVSALPVPRLVLQLAEGTDSLAIPTAKKEGCSTQYKCSDASGNPSTEAVSMPSSSLFVKPTSTTRPAGGTNEATSSMPPAQLPLKHGHSNAAGDSHTSLRPLEPTQRQPGAAAGAGSSSSTAGLNQCKSEYERVLEGKYKRLMRVAYDGVARGSVPLDPQHQQKTVIGRGKWGTQKVELSLEWEILFVLTFEKSRKLGRSSRRAQMLVHPVGCGFECAAGDDLIHTASSGIYGGDTTSLHSLAINGEAGDGGHHPLATAMSKIPRKKESSKSAALHLVITIQRPFTPDEVGSSSHDIEETLMAGALLTVSSSSKVAWPLVGGSDETSITSRASAGVTQVAHEYVFQLCQTSLTLDIEMKSSKHVQEALRLLNNSIRRATQAVKKSMLNAHIPPPSLATTSASVAHHEPSR</sequence>
<protein>
    <recommendedName>
        <fullName evidence="7">Leucine-rich repeat protein</fullName>
    </recommendedName>
</protein>
<dbReference type="GO" id="GO:0005829">
    <property type="term" value="C:cytosol"/>
    <property type="evidence" value="ECO:0007669"/>
    <property type="project" value="TreeGrafter"/>
</dbReference>
<feature type="compositionally biased region" description="Polar residues" evidence="4">
    <location>
        <begin position="2389"/>
        <end position="2410"/>
    </location>
</feature>
<proteinExistence type="predicted"/>
<feature type="region of interest" description="Disordered" evidence="4">
    <location>
        <begin position="2340"/>
        <end position="2432"/>
    </location>
</feature>
<dbReference type="GO" id="GO:0048471">
    <property type="term" value="C:perinuclear region of cytoplasm"/>
    <property type="evidence" value="ECO:0007669"/>
    <property type="project" value="TreeGrafter"/>
</dbReference>
<feature type="region of interest" description="Disordered" evidence="4">
    <location>
        <begin position="391"/>
        <end position="426"/>
    </location>
</feature>
<feature type="region of interest" description="Disordered" evidence="4">
    <location>
        <begin position="1525"/>
        <end position="1547"/>
    </location>
</feature>
<feature type="region of interest" description="Disordered" evidence="4">
    <location>
        <begin position="1378"/>
        <end position="1412"/>
    </location>
</feature>
<evidence type="ECO:0000256" key="1">
    <source>
        <dbReference type="ARBA" id="ARBA00022468"/>
    </source>
</evidence>
<accession>A0A640KJY5</accession>
<evidence type="ECO:0000256" key="4">
    <source>
        <dbReference type="SAM" id="MobiDB-lite"/>
    </source>
</evidence>
<feature type="compositionally biased region" description="Low complexity" evidence="4">
    <location>
        <begin position="80"/>
        <end position="92"/>
    </location>
</feature>
<feature type="compositionally biased region" description="Polar residues" evidence="4">
    <location>
        <begin position="2589"/>
        <end position="2635"/>
    </location>
</feature>
<evidence type="ECO:0000313" key="5">
    <source>
        <dbReference type="EMBL" id="GET89551.1"/>
    </source>
</evidence>
<feature type="region of interest" description="Disordered" evidence="4">
    <location>
        <begin position="545"/>
        <end position="568"/>
    </location>
</feature>
<evidence type="ECO:0008006" key="7">
    <source>
        <dbReference type="Google" id="ProtNLM"/>
    </source>
</evidence>
<feature type="compositionally biased region" description="Polar residues" evidence="4">
    <location>
        <begin position="112"/>
        <end position="126"/>
    </location>
</feature>
<dbReference type="GO" id="GO:0031267">
    <property type="term" value="F:small GTPase binding"/>
    <property type="evidence" value="ECO:0007669"/>
    <property type="project" value="TreeGrafter"/>
</dbReference>
<feature type="region of interest" description="Disordered" evidence="4">
    <location>
        <begin position="1853"/>
        <end position="1891"/>
    </location>
</feature>
<dbReference type="SMART" id="SM00368">
    <property type="entry name" value="LRR_RI"/>
    <property type="match status" value="3"/>
</dbReference>
<feature type="region of interest" description="Disordered" evidence="4">
    <location>
        <begin position="112"/>
        <end position="148"/>
    </location>
</feature>